<name>A0A016S858_9BILA</name>
<evidence type="ECO:0000256" key="5">
    <source>
        <dbReference type="ARBA" id="ARBA00023136"/>
    </source>
</evidence>
<evidence type="ECO:0000256" key="3">
    <source>
        <dbReference type="ARBA" id="ARBA00022692"/>
    </source>
</evidence>
<dbReference type="PANTHER" id="PTHR21324">
    <property type="entry name" value="FASTING-INDUCIBLE INTEGRAL MEMBRANE PROTEIN TM6P1-RELATED"/>
    <property type="match status" value="1"/>
</dbReference>
<dbReference type="OrthoDB" id="191706at2759"/>
<evidence type="ECO:0000313" key="9">
    <source>
        <dbReference type="Proteomes" id="UP000024635"/>
    </source>
</evidence>
<evidence type="ECO:0000256" key="6">
    <source>
        <dbReference type="SAM" id="Phobius"/>
    </source>
</evidence>
<feature type="transmembrane region" description="Helical" evidence="6">
    <location>
        <begin position="90"/>
        <end position="115"/>
    </location>
</feature>
<evidence type="ECO:0000256" key="4">
    <source>
        <dbReference type="ARBA" id="ARBA00022989"/>
    </source>
</evidence>
<evidence type="ECO:0000259" key="7">
    <source>
        <dbReference type="Pfam" id="PF10277"/>
    </source>
</evidence>
<comment type="similarity">
    <text evidence="2">Belongs to the DRAM/TMEM150 family.</text>
</comment>
<proteinExistence type="inferred from homology"/>
<evidence type="ECO:0000256" key="1">
    <source>
        <dbReference type="ARBA" id="ARBA00004127"/>
    </source>
</evidence>
<dbReference type="Proteomes" id="UP000024635">
    <property type="component" value="Unassembled WGS sequence"/>
</dbReference>
<comment type="subcellular location">
    <subcellularLocation>
        <location evidence="1">Endomembrane system</location>
        <topology evidence="1">Multi-pass membrane protein</topology>
    </subcellularLocation>
</comment>
<dbReference type="EMBL" id="JARK01001611">
    <property type="protein sequence ID" value="EYB86626.1"/>
    <property type="molecule type" value="Genomic_DNA"/>
</dbReference>
<keyword evidence="9" id="KW-1185">Reference proteome</keyword>
<evidence type="ECO:0000256" key="2">
    <source>
        <dbReference type="ARBA" id="ARBA00006565"/>
    </source>
</evidence>
<dbReference type="AlphaFoldDB" id="A0A016S858"/>
<comment type="caution">
    <text evidence="8">The sequence shown here is derived from an EMBL/GenBank/DDBJ whole genome shotgun (WGS) entry which is preliminary data.</text>
</comment>
<dbReference type="InterPro" id="IPR050911">
    <property type="entry name" value="DRAM/TMEM150_Autophagy_Mod"/>
</dbReference>
<dbReference type="InterPro" id="IPR019402">
    <property type="entry name" value="CWH43_N"/>
</dbReference>
<gene>
    <name evidence="8" type="primary">Acey_s0275.g1035</name>
    <name evidence="8" type="ORF">Y032_0275g1035</name>
</gene>
<organism evidence="8 9">
    <name type="scientific">Ancylostoma ceylanicum</name>
    <dbReference type="NCBI Taxonomy" id="53326"/>
    <lineage>
        <taxon>Eukaryota</taxon>
        <taxon>Metazoa</taxon>
        <taxon>Ecdysozoa</taxon>
        <taxon>Nematoda</taxon>
        <taxon>Chromadorea</taxon>
        <taxon>Rhabditida</taxon>
        <taxon>Rhabditina</taxon>
        <taxon>Rhabditomorpha</taxon>
        <taxon>Strongyloidea</taxon>
        <taxon>Ancylostomatidae</taxon>
        <taxon>Ancylostomatinae</taxon>
        <taxon>Ancylostoma</taxon>
    </lineage>
</organism>
<feature type="transmembrane region" description="Helical" evidence="6">
    <location>
        <begin position="6"/>
        <end position="31"/>
    </location>
</feature>
<accession>A0A016S858</accession>
<dbReference type="Pfam" id="PF10277">
    <property type="entry name" value="Frag1"/>
    <property type="match status" value="1"/>
</dbReference>
<dbReference type="GO" id="GO:0012505">
    <property type="term" value="C:endomembrane system"/>
    <property type="evidence" value="ECO:0007669"/>
    <property type="project" value="UniProtKB-SubCell"/>
</dbReference>
<keyword evidence="4 6" id="KW-1133">Transmembrane helix</keyword>
<evidence type="ECO:0000313" key="8">
    <source>
        <dbReference type="EMBL" id="EYB86626.1"/>
    </source>
</evidence>
<keyword evidence="3 6" id="KW-0812">Transmembrane</keyword>
<protein>
    <recommendedName>
        <fullName evidence="7">CWH43-like N-terminal domain-containing protein</fullName>
    </recommendedName>
</protein>
<feature type="transmembrane region" description="Helical" evidence="6">
    <location>
        <begin position="43"/>
        <end position="67"/>
    </location>
</feature>
<reference evidence="9" key="1">
    <citation type="journal article" date="2015" name="Nat. Genet.">
        <title>The genome and transcriptome of the zoonotic hookworm Ancylostoma ceylanicum identify infection-specific gene families.</title>
        <authorList>
            <person name="Schwarz E.M."/>
            <person name="Hu Y."/>
            <person name="Antoshechkin I."/>
            <person name="Miller M.M."/>
            <person name="Sternberg P.W."/>
            <person name="Aroian R.V."/>
        </authorList>
    </citation>
    <scope>NUCLEOTIDE SEQUENCE</scope>
    <source>
        <strain evidence="9">HY135</strain>
    </source>
</reference>
<keyword evidence="5 6" id="KW-0472">Membrane</keyword>
<dbReference type="PANTHER" id="PTHR21324:SF2">
    <property type="entry name" value="EG:22E5.9 PROTEIN"/>
    <property type="match status" value="1"/>
</dbReference>
<sequence>MKLVHGIGAILAFVGMVVYAWGQTIIGYALVPRMTPLSVNHFRLFLVIMAACFMILYELASMFKVFIPKSAGPPPGSWQDFKWYPMDSPFFQNFVIAASAEWGMTIVMQLFYVTFAVEMRLANARAPHWVWKHSDDESEGVKTVSEFVSRL</sequence>
<feature type="domain" description="CWH43-like N-terminal" evidence="7">
    <location>
        <begin position="3"/>
        <end position="120"/>
    </location>
</feature>